<protein>
    <submittedName>
        <fullName evidence="1">Uncharacterized protein</fullName>
    </submittedName>
</protein>
<dbReference type="Proteomes" id="UP000728032">
    <property type="component" value="Unassembled WGS sequence"/>
</dbReference>
<dbReference type="InterPro" id="IPR038259">
    <property type="entry name" value="Tmem141_sf"/>
</dbReference>
<dbReference type="AlphaFoldDB" id="A0A7R9L9V2"/>
<dbReference type="EMBL" id="OC914948">
    <property type="protein sequence ID" value="CAD7637741.1"/>
    <property type="molecule type" value="Genomic_DNA"/>
</dbReference>
<evidence type="ECO:0000313" key="2">
    <source>
        <dbReference type="Proteomes" id="UP000728032"/>
    </source>
</evidence>
<evidence type="ECO:0000313" key="1">
    <source>
        <dbReference type="EMBL" id="CAD7637741.1"/>
    </source>
</evidence>
<reference evidence="1" key="1">
    <citation type="submission" date="2020-11" db="EMBL/GenBank/DDBJ databases">
        <authorList>
            <person name="Tran Van P."/>
        </authorList>
    </citation>
    <scope>NUCLEOTIDE SEQUENCE</scope>
</reference>
<gene>
    <name evidence="1" type="ORF">ONB1V03_LOCUS993</name>
</gene>
<dbReference type="EMBL" id="CAJPVJ010000123">
    <property type="protein sequence ID" value="CAG2161293.1"/>
    <property type="molecule type" value="Genomic_DNA"/>
</dbReference>
<sequence>MRLLLNSALAVHTQSLSTVLHNMSGIDGKQDTDGIDGKQTRHSNDYSISYGHDFNECSTRAVAKSIALFCMAFSGTYLLQKSRAVARRHVFVLPTVVATVVGVEALRVCVSTCRQKFDK</sequence>
<dbReference type="Gene3D" id="1.10.3350.20">
    <property type="entry name" value="Tmem141 protein family"/>
    <property type="match status" value="1"/>
</dbReference>
<dbReference type="OrthoDB" id="10544071at2759"/>
<keyword evidence="2" id="KW-1185">Reference proteome</keyword>
<name>A0A7R9L9V2_9ACAR</name>
<accession>A0A7R9L9V2</accession>
<proteinExistence type="predicted"/>
<organism evidence="1">
    <name type="scientific">Oppiella nova</name>
    <dbReference type="NCBI Taxonomy" id="334625"/>
    <lineage>
        <taxon>Eukaryota</taxon>
        <taxon>Metazoa</taxon>
        <taxon>Ecdysozoa</taxon>
        <taxon>Arthropoda</taxon>
        <taxon>Chelicerata</taxon>
        <taxon>Arachnida</taxon>
        <taxon>Acari</taxon>
        <taxon>Acariformes</taxon>
        <taxon>Sarcoptiformes</taxon>
        <taxon>Oribatida</taxon>
        <taxon>Brachypylina</taxon>
        <taxon>Oppioidea</taxon>
        <taxon>Oppiidae</taxon>
        <taxon>Oppiella</taxon>
    </lineage>
</organism>